<dbReference type="EMBL" id="JAABOQ010000003">
    <property type="protein sequence ID" value="NER17214.1"/>
    <property type="molecule type" value="Genomic_DNA"/>
</dbReference>
<evidence type="ECO:0000259" key="1">
    <source>
        <dbReference type="Pfam" id="PF01852"/>
    </source>
</evidence>
<gene>
    <name evidence="2" type="ORF">GWK10_08325</name>
</gene>
<dbReference type="InterPro" id="IPR051213">
    <property type="entry name" value="START_lipid_transfer"/>
</dbReference>
<comment type="caution">
    <text evidence="2">The sequence shown here is derived from an EMBL/GenBank/DDBJ whole genome shotgun (WGS) entry which is preliminary data.</text>
</comment>
<dbReference type="AlphaFoldDB" id="A0A6M0CMH8"/>
<evidence type="ECO:0000313" key="2">
    <source>
        <dbReference type="EMBL" id="NER17214.1"/>
    </source>
</evidence>
<accession>A0A6M0CMH8</accession>
<dbReference type="GO" id="GO:0008289">
    <property type="term" value="F:lipid binding"/>
    <property type="evidence" value="ECO:0007669"/>
    <property type="project" value="InterPro"/>
</dbReference>
<dbReference type="Proteomes" id="UP000474296">
    <property type="component" value="Unassembled WGS sequence"/>
</dbReference>
<dbReference type="RefSeq" id="WP_164031471.1">
    <property type="nucleotide sequence ID" value="NZ_JAABOQ010000003.1"/>
</dbReference>
<dbReference type="Pfam" id="PF01852">
    <property type="entry name" value="START"/>
    <property type="match status" value="1"/>
</dbReference>
<organism evidence="2 3">
    <name type="scientific">Spongiivirga citrea</name>
    <dbReference type="NCBI Taxonomy" id="1481457"/>
    <lineage>
        <taxon>Bacteria</taxon>
        <taxon>Pseudomonadati</taxon>
        <taxon>Bacteroidota</taxon>
        <taxon>Flavobacteriia</taxon>
        <taxon>Flavobacteriales</taxon>
        <taxon>Flavobacteriaceae</taxon>
        <taxon>Spongiivirga</taxon>
    </lineage>
</organism>
<dbReference type="Gene3D" id="3.30.530.20">
    <property type="match status" value="1"/>
</dbReference>
<keyword evidence="3" id="KW-1185">Reference proteome</keyword>
<protein>
    <recommendedName>
        <fullName evidence="1">START domain-containing protein</fullName>
    </recommendedName>
</protein>
<dbReference type="PANTHER" id="PTHR19308">
    <property type="entry name" value="PHOSPHATIDYLCHOLINE TRANSFER PROTEIN"/>
    <property type="match status" value="1"/>
</dbReference>
<evidence type="ECO:0000313" key="3">
    <source>
        <dbReference type="Proteomes" id="UP000474296"/>
    </source>
</evidence>
<dbReference type="SUPFAM" id="SSF55961">
    <property type="entry name" value="Bet v1-like"/>
    <property type="match status" value="1"/>
</dbReference>
<dbReference type="PANTHER" id="PTHR19308:SF14">
    <property type="entry name" value="START DOMAIN-CONTAINING PROTEIN"/>
    <property type="match status" value="1"/>
</dbReference>
<reference evidence="2 3" key="1">
    <citation type="submission" date="2020-01" db="EMBL/GenBank/DDBJ databases">
        <title>Spongiivirga citrea KCTC 32990T.</title>
        <authorList>
            <person name="Wang G."/>
        </authorList>
    </citation>
    <scope>NUCLEOTIDE SEQUENCE [LARGE SCALE GENOMIC DNA]</scope>
    <source>
        <strain evidence="2 3">KCTC 32990</strain>
    </source>
</reference>
<feature type="domain" description="START" evidence="1">
    <location>
        <begin position="3"/>
        <end position="152"/>
    </location>
</feature>
<dbReference type="InterPro" id="IPR023393">
    <property type="entry name" value="START-like_dom_sf"/>
</dbReference>
<proteinExistence type="predicted"/>
<sequence>MYIKNTESSTLNSFKAVTKVKAPIDKVLKVIIDAPQLDIDKVKSAVTYKVKQIDSTHHIYYFKNKLPWPIRNRDNVSIVEIEKVSDTLIRCNINAIDETIPKEKNTIRVNNLKGYWLLEEKDGYTMVSQELFIDPGGSIPSFIVNSLLHKGPYNTFLALKREVEI</sequence>
<dbReference type="GO" id="GO:0005737">
    <property type="term" value="C:cytoplasm"/>
    <property type="evidence" value="ECO:0007669"/>
    <property type="project" value="UniProtKB-ARBA"/>
</dbReference>
<dbReference type="InterPro" id="IPR002913">
    <property type="entry name" value="START_lipid-bd_dom"/>
</dbReference>
<name>A0A6M0CMH8_9FLAO</name>